<accession>A0A0D6EQM9</accession>
<protein>
    <recommendedName>
        <fullName evidence="6">Carboxypeptidase</fullName>
        <ecNumber evidence="6">3.4.16.-</ecNumber>
    </recommendedName>
</protein>
<keyword evidence="2 6" id="KW-0121">Carboxypeptidase</keyword>
<dbReference type="Proteomes" id="UP000243876">
    <property type="component" value="Unassembled WGS sequence"/>
</dbReference>
<evidence type="ECO:0000256" key="1">
    <source>
        <dbReference type="ARBA" id="ARBA00009431"/>
    </source>
</evidence>
<dbReference type="InterPro" id="IPR029058">
    <property type="entry name" value="AB_hydrolase_fold"/>
</dbReference>
<keyword evidence="3 6" id="KW-0645">Protease</keyword>
<evidence type="ECO:0000313" key="7">
    <source>
        <dbReference type="EMBL" id="CEQ41880.1"/>
    </source>
</evidence>
<dbReference type="Gene3D" id="3.40.50.1820">
    <property type="entry name" value="alpha/beta hydrolase"/>
    <property type="match status" value="1"/>
</dbReference>
<dbReference type="Gene3D" id="1.10.287.410">
    <property type="match status" value="1"/>
</dbReference>
<dbReference type="InterPro" id="IPR018202">
    <property type="entry name" value="Ser_caboxypep_ser_AS"/>
</dbReference>
<dbReference type="GO" id="GO:0000324">
    <property type="term" value="C:fungal-type vacuole"/>
    <property type="evidence" value="ECO:0007669"/>
    <property type="project" value="TreeGrafter"/>
</dbReference>
<sequence>MLKHLLLTTALCSSALAAPSFQQLPFGRPASDLNDGVRRVWDRIHDSVDRWADEGVRKFDDVLHEGINCQSLLPLLFDELIQHTEFPAYSLRMKEPKGLCDSSSKSYSGYLDVAEDAHLFYWFFESRSKNPEKDPLVLWLNGGPGCSSTTGLLFELGPCAVANGGKNTTYNPYSWTESANVIFLDSPVQVGYSYGGKSVATSQETAEDVYAFFQASHPWPFAQPLFYEKFPKFKDVPFHISGESYAGTYIPNIASTMHKYNKNKPTPSSLTIPLASVLIGNDTQFASVPEWSCSPKGNPYGPIFDEQTCQSIESKVPTCQRLTKYCYNAPSRFTCVPATLSCWQVAGPIQQSGLNPYDIRKKCDRDGEDGPLCYKQMQWIETYMNQPDVRAQLGVSKDRTFESCNMQVNQAFQFQGDVAHNTAALIPPLLEDGIRVLIYAGDADFMCNSRGNLAWTLGLEWSQKTAYNKAEEVKYKTLEGKVGGTTRAVVGKEGGAGLFRWLEIKEAGHMVPADQPAVSLDFFTRWIQNQNLD</sequence>
<evidence type="ECO:0000256" key="6">
    <source>
        <dbReference type="RuleBase" id="RU361156"/>
    </source>
</evidence>
<dbReference type="PANTHER" id="PTHR11802:SF452">
    <property type="entry name" value="CARBOXYPEPTIDASE"/>
    <property type="match status" value="1"/>
</dbReference>
<keyword evidence="6" id="KW-0732">Signal</keyword>
<keyword evidence="4 6" id="KW-0378">Hydrolase</keyword>
<evidence type="ECO:0000256" key="4">
    <source>
        <dbReference type="ARBA" id="ARBA00022801"/>
    </source>
</evidence>
<dbReference type="PANTHER" id="PTHR11802">
    <property type="entry name" value="SERINE PROTEASE FAMILY S10 SERINE CARBOXYPEPTIDASE"/>
    <property type="match status" value="1"/>
</dbReference>
<dbReference type="PROSITE" id="PS00131">
    <property type="entry name" value="CARBOXYPEPT_SER_SER"/>
    <property type="match status" value="1"/>
</dbReference>
<proteinExistence type="inferred from homology"/>
<evidence type="ECO:0000256" key="3">
    <source>
        <dbReference type="ARBA" id="ARBA00022670"/>
    </source>
</evidence>
<dbReference type="Pfam" id="PF00450">
    <property type="entry name" value="Peptidase_S10"/>
    <property type="match status" value="1"/>
</dbReference>
<reference evidence="8" key="1">
    <citation type="submission" date="2015-02" db="EMBL/GenBank/DDBJ databases">
        <authorList>
            <person name="Gon?alves P."/>
        </authorList>
    </citation>
    <scope>NUCLEOTIDE SEQUENCE [LARGE SCALE GENOMIC DNA]</scope>
</reference>
<feature type="chain" id="PRO_5006515059" description="Carboxypeptidase" evidence="6">
    <location>
        <begin position="18"/>
        <end position="533"/>
    </location>
</feature>
<dbReference type="PRINTS" id="PR00724">
    <property type="entry name" value="CRBOXYPTASEC"/>
</dbReference>
<gene>
    <name evidence="7" type="primary">SPOSA6832_03619</name>
</gene>
<comment type="similarity">
    <text evidence="1 6">Belongs to the peptidase S10 family.</text>
</comment>
<dbReference type="AlphaFoldDB" id="A0A0D6EQM9"/>
<feature type="signal peptide" evidence="6">
    <location>
        <begin position="1"/>
        <end position="17"/>
    </location>
</feature>
<dbReference type="EC" id="3.4.16.-" evidence="6"/>
<dbReference type="GO" id="GO:0006508">
    <property type="term" value="P:proteolysis"/>
    <property type="evidence" value="ECO:0007669"/>
    <property type="project" value="UniProtKB-KW"/>
</dbReference>
<dbReference type="EMBL" id="CENE01000018">
    <property type="protein sequence ID" value="CEQ41880.1"/>
    <property type="molecule type" value="Genomic_DNA"/>
</dbReference>
<dbReference type="SUPFAM" id="SSF53474">
    <property type="entry name" value="alpha/beta-Hydrolases"/>
    <property type="match status" value="1"/>
</dbReference>
<keyword evidence="5" id="KW-0325">Glycoprotein</keyword>
<evidence type="ECO:0000313" key="8">
    <source>
        <dbReference type="Proteomes" id="UP000243876"/>
    </source>
</evidence>
<dbReference type="InterPro" id="IPR001563">
    <property type="entry name" value="Peptidase_S10"/>
</dbReference>
<organism evidence="7 8">
    <name type="scientific">Sporidiobolus salmonicolor</name>
    <name type="common">Yeast-like fungus</name>
    <name type="synonym">Sporobolomyces salmonicolor</name>
    <dbReference type="NCBI Taxonomy" id="5005"/>
    <lineage>
        <taxon>Eukaryota</taxon>
        <taxon>Fungi</taxon>
        <taxon>Dikarya</taxon>
        <taxon>Basidiomycota</taxon>
        <taxon>Pucciniomycotina</taxon>
        <taxon>Microbotryomycetes</taxon>
        <taxon>Sporidiobolales</taxon>
        <taxon>Sporidiobolaceae</taxon>
        <taxon>Sporobolomyces</taxon>
    </lineage>
</organism>
<name>A0A0D6EQM9_SPOSA</name>
<evidence type="ECO:0000256" key="2">
    <source>
        <dbReference type="ARBA" id="ARBA00022645"/>
    </source>
</evidence>
<dbReference type="OrthoDB" id="443318at2759"/>
<evidence type="ECO:0000256" key="5">
    <source>
        <dbReference type="ARBA" id="ARBA00023180"/>
    </source>
</evidence>
<dbReference type="GO" id="GO:0004185">
    <property type="term" value="F:serine-type carboxypeptidase activity"/>
    <property type="evidence" value="ECO:0007669"/>
    <property type="project" value="UniProtKB-UniRule"/>
</dbReference>
<keyword evidence="8" id="KW-1185">Reference proteome</keyword>